<evidence type="ECO:0000313" key="3">
    <source>
        <dbReference type="EMBL" id="PPJ58287.1"/>
    </source>
</evidence>
<feature type="compositionally biased region" description="Polar residues" evidence="1">
    <location>
        <begin position="397"/>
        <end position="408"/>
    </location>
</feature>
<keyword evidence="4" id="KW-1185">Reference proteome</keyword>
<dbReference type="EMBL" id="PNEN01000467">
    <property type="protein sequence ID" value="PPJ58287.1"/>
    <property type="molecule type" value="Genomic_DNA"/>
</dbReference>
<gene>
    <name evidence="3" type="ORF">CBER1_07307</name>
</gene>
<organism evidence="3 4">
    <name type="scientific">Cercospora berteroae</name>
    <dbReference type="NCBI Taxonomy" id="357750"/>
    <lineage>
        <taxon>Eukaryota</taxon>
        <taxon>Fungi</taxon>
        <taxon>Dikarya</taxon>
        <taxon>Ascomycota</taxon>
        <taxon>Pezizomycotina</taxon>
        <taxon>Dothideomycetes</taxon>
        <taxon>Dothideomycetidae</taxon>
        <taxon>Mycosphaerellales</taxon>
        <taxon>Mycosphaerellaceae</taxon>
        <taxon>Cercospora</taxon>
    </lineage>
</organism>
<sequence>METATRSTPKSPLRPRSSSRKWRINKISTTFPATNSSLLRSPLSPWILRTPRRKRISASWLGDSAWEPEWEYGHLRFHEEQERWERNGREDEESRAWQTFDGVVSIFNNLLIYEAAGWVWFWVVMVPLLLTGWAGYEYFAWVWGRWIEGKEEGGRIGRIVYMLVSKVVEICSVLVGLLDLVPRLGFLLLQQLWDSTPGLVLRKVLHILDVRATLFGWAVHAASRPTDVANRSPERSEEEQEAFPQPRGFEGHQAASDQHSGESGTSPTASIASSNDLGRIMPRFRGVRDSRNVRAITKGSPISGIAPLDRWLVDVLKDDIQEQEVRAGANIERQLEAIDAEQYVSESSSLDDINWKPCWSRSLEKPVHIRRDMEVTEGIELPNTPNSLASPVAVTPRTPSVKVQSPSTGIREEPAQVLRPLGDIAMFRRWLTKVSDLNQACDVLWHSHHVEMIDPAQCDTALQQVEQECELVHHLDVRIAWDALERGRYESSETGLLVGIQQLKAIRERKTLTFLDDEILYDALRLMKALLGRVQTSDHQGTKGKRKSRPSSIVSDGGSLNQVQLVRKEVRQLAQSRLQILDSVYLLGQAYSKEKLIADYGKLQCQLWPLVAQAKLLGLGSRNEQLQRAVADVEKTVHTEIAALKSDLERADITRSLNEHAGQNARDMLQDSEMTGQTPTTPKGAFGQAVAKDDEIAVLRDYIWEAARQLDKIVFLESAARVSNADQIETDIRGHLSKLSSVVDYSDERFRLQIDHVFEIADALLLELRNIKTGPTFSPVDPEVLPDRTPTHVNNFGDLRQRSEPPTPVRLLPAKEVRIEKPNDYPAKRALWQRQYTENFEARQVDRSLSLPFPAGFSTGDDVELRSLQHELQGAVKDLERWKTSYERLTSVYDKNGSTGDRHASHTGQPNMRNGTSSIGSTRSAVRVWPSPSDLVVVQDGQIGHEALISPLIKLNEIRTSIESILLLLNLDRKKLKQARPEVQSVAQYNDLERTANQTLDYVLQCLLDLGERSSELDQTKVTFEQAQLYASVACWVGLRQGSFVGRYNNVAQLEDAQAAIEDKFDVINKKACGEAVPAELRSMALILDQLVYRRAGTDRLAEVCTAPVDVEEIRRVRERMKVLQSRIRDVYTWMRERHNQRWFLHGPSGAISDLRGWTEAGKVPSATDDQNHLCGARALLMSLQACLQAQDNLMFDGRIPGHENAEKLLRKMFIESDDILALRPVPTKSPENLMEPTSEYAAFLFSRFSVIELEHGLDSDIYRQHWNEARALNDWTPRQMETVFDFLAQGHVFQLPAIDLRLGVITRDVDESRNSTTATVDLFGERDESNTSAIIWVYYDNASNLVPGAKGNSHWSRHPLLVEEEVEEIGLYEASAAIVASVVGLLDEVGVNRTKVTSMLPQTTVELLVARMGAEEMELYATNAAIGEDVTVFPVEAREVEEVEEVRAKCAGREEEEGLGVLMAEKQEQTWAQDRSVSAMKRDVFQKDQTMKLEAGGFLIAHRGREADEERTPIVGEQERLL</sequence>
<evidence type="ECO:0000256" key="1">
    <source>
        <dbReference type="SAM" id="MobiDB-lite"/>
    </source>
</evidence>
<proteinExistence type="predicted"/>
<keyword evidence="2" id="KW-0472">Membrane</keyword>
<accession>A0A2S6CEY3</accession>
<protein>
    <submittedName>
        <fullName evidence="3">Uncharacterized protein</fullName>
    </submittedName>
</protein>
<feature type="region of interest" description="Disordered" evidence="1">
    <location>
        <begin position="893"/>
        <end position="924"/>
    </location>
</feature>
<feature type="region of interest" description="Disordered" evidence="1">
    <location>
        <begin position="380"/>
        <end position="409"/>
    </location>
</feature>
<keyword evidence="2" id="KW-0812">Transmembrane</keyword>
<feature type="transmembrane region" description="Helical" evidence="2">
    <location>
        <begin position="159"/>
        <end position="178"/>
    </location>
</feature>
<dbReference type="OrthoDB" id="3645904at2759"/>
<evidence type="ECO:0000256" key="2">
    <source>
        <dbReference type="SAM" id="Phobius"/>
    </source>
</evidence>
<reference evidence="4" key="1">
    <citation type="journal article" date="2017" name="bioRxiv">
        <title>Conservation of a gene cluster reveals novel cercosporin biosynthetic mechanisms and extends production to the genus Colletotrichum.</title>
        <authorList>
            <person name="de Jonge R."/>
            <person name="Ebert M.K."/>
            <person name="Huitt-Roehl C.R."/>
            <person name="Pal P."/>
            <person name="Suttle J.C."/>
            <person name="Spanner R.E."/>
            <person name="Neubauer J.D."/>
            <person name="Jurick W.M.II."/>
            <person name="Stott K.A."/>
            <person name="Secor G.A."/>
            <person name="Thomma B.P.H.J."/>
            <person name="Van de Peer Y."/>
            <person name="Townsend C.A."/>
            <person name="Bolton M.D."/>
        </authorList>
    </citation>
    <scope>NUCLEOTIDE SEQUENCE [LARGE SCALE GENOMIC DNA]</scope>
    <source>
        <strain evidence="4">CBS538.71</strain>
    </source>
</reference>
<feature type="compositionally biased region" description="Polar residues" evidence="1">
    <location>
        <begin position="906"/>
        <end position="924"/>
    </location>
</feature>
<feature type="region of interest" description="Disordered" evidence="1">
    <location>
        <begin position="226"/>
        <end position="274"/>
    </location>
</feature>
<feature type="compositionally biased region" description="Polar residues" evidence="1">
    <location>
        <begin position="255"/>
        <end position="274"/>
    </location>
</feature>
<feature type="transmembrane region" description="Helical" evidence="2">
    <location>
        <begin position="119"/>
        <end position="139"/>
    </location>
</feature>
<feature type="region of interest" description="Disordered" evidence="1">
    <location>
        <begin position="537"/>
        <end position="556"/>
    </location>
</feature>
<name>A0A2S6CEY3_9PEZI</name>
<evidence type="ECO:0000313" key="4">
    <source>
        <dbReference type="Proteomes" id="UP000237631"/>
    </source>
</evidence>
<keyword evidence="2" id="KW-1133">Transmembrane helix</keyword>
<dbReference type="STRING" id="357750.A0A2S6CEY3"/>
<dbReference type="Proteomes" id="UP000237631">
    <property type="component" value="Unassembled WGS sequence"/>
</dbReference>
<comment type="caution">
    <text evidence="3">The sequence shown here is derived from an EMBL/GenBank/DDBJ whole genome shotgun (WGS) entry which is preliminary data.</text>
</comment>